<keyword evidence="2" id="KW-1185">Reference proteome</keyword>
<sequence length="178" mass="20119">MSNDIFDKKNKEQFTILSGDSTGGDGSFGVGTINLDNVTPVIVDPQREDVFIDMQAMHGRSRVEKRVRFKPSKEGLEDADLYWIVWVVVDRDKNGPKISGIAACEILVSTEERRIRPGYKSMPEHVNHLDKALKGKIIVEQMDAPSKQLLRAFLEKEHDDLWNNSSDAVKQSLESESF</sequence>
<protein>
    <recommendedName>
        <fullName evidence="3">YwhD family protein</fullName>
    </recommendedName>
</protein>
<dbReference type="AlphaFoldDB" id="A0A8J2YCT5"/>
<dbReference type="EMBL" id="BMIR01000002">
    <property type="protein sequence ID" value="GGE31672.1"/>
    <property type="molecule type" value="Genomic_DNA"/>
</dbReference>
<evidence type="ECO:0000313" key="2">
    <source>
        <dbReference type="Proteomes" id="UP000628775"/>
    </source>
</evidence>
<dbReference type="InterPro" id="IPR014852">
    <property type="entry name" value="YwhD"/>
</dbReference>
<evidence type="ECO:0008006" key="3">
    <source>
        <dbReference type="Google" id="ProtNLM"/>
    </source>
</evidence>
<accession>A0A8J2YCT5</accession>
<proteinExistence type="predicted"/>
<evidence type="ECO:0000313" key="1">
    <source>
        <dbReference type="EMBL" id="GGE31672.1"/>
    </source>
</evidence>
<reference evidence="1" key="1">
    <citation type="journal article" date="2014" name="Int. J. Syst. Evol. Microbiol.">
        <title>Complete genome sequence of Corynebacterium casei LMG S-19264T (=DSM 44701T), isolated from a smear-ripened cheese.</title>
        <authorList>
            <consortium name="US DOE Joint Genome Institute (JGI-PGF)"/>
            <person name="Walter F."/>
            <person name="Albersmeier A."/>
            <person name="Kalinowski J."/>
            <person name="Ruckert C."/>
        </authorList>
    </citation>
    <scope>NUCLEOTIDE SEQUENCE</scope>
    <source>
        <strain evidence="1">CGMCC 1.15371</strain>
    </source>
</reference>
<reference evidence="1" key="2">
    <citation type="submission" date="2020-09" db="EMBL/GenBank/DDBJ databases">
        <authorList>
            <person name="Sun Q."/>
            <person name="Zhou Y."/>
        </authorList>
    </citation>
    <scope>NUCLEOTIDE SEQUENCE</scope>
    <source>
        <strain evidence="1">CGMCC 1.15371</strain>
    </source>
</reference>
<dbReference type="Pfam" id="PF08741">
    <property type="entry name" value="YwhD"/>
    <property type="match status" value="1"/>
</dbReference>
<gene>
    <name evidence="1" type="primary">ywhD</name>
    <name evidence="1" type="ORF">GCM10011391_07910</name>
</gene>
<comment type="caution">
    <text evidence="1">The sequence shown here is derived from an EMBL/GenBank/DDBJ whole genome shotgun (WGS) entry which is preliminary data.</text>
</comment>
<organism evidence="1 2">
    <name type="scientific">Pullulanibacillus camelliae</name>
    <dbReference type="NCBI Taxonomy" id="1707096"/>
    <lineage>
        <taxon>Bacteria</taxon>
        <taxon>Bacillati</taxon>
        <taxon>Bacillota</taxon>
        <taxon>Bacilli</taxon>
        <taxon>Bacillales</taxon>
        <taxon>Sporolactobacillaceae</taxon>
        <taxon>Pullulanibacillus</taxon>
    </lineage>
</organism>
<name>A0A8J2YCT5_9BACL</name>
<dbReference type="Proteomes" id="UP000628775">
    <property type="component" value="Unassembled WGS sequence"/>
</dbReference>
<dbReference type="RefSeq" id="WP_188689460.1">
    <property type="nucleotide sequence ID" value="NZ_BMIR01000002.1"/>
</dbReference>